<accession>A0A2T0RAW1</accession>
<dbReference type="InterPro" id="IPR016163">
    <property type="entry name" value="Ald_DH_C"/>
</dbReference>
<evidence type="ECO:0000313" key="7">
    <source>
        <dbReference type="EMBL" id="PRY18287.1"/>
    </source>
</evidence>
<protein>
    <submittedName>
        <fullName evidence="7">Benzaldehyde dehydrogenase (NAD+)</fullName>
    </submittedName>
</protein>
<dbReference type="InterPro" id="IPR029510">
    <property type="entry name" value="Ald_DH_CS_GLU"/>
</dbReference>
<gene>
    <name evidence="7" type="ORF">CLV37_101532</name>
</gene>
<keyword evidence="2 5" id="KW-0560">Oxidoreductase</keyword>
<dbReference type="InterPro" id="IPR016161">
    <property type="entry name" value="Ald_DH/histidinol_DH"/>
</dbReference>
<proteinExistence type="inferred from homology"/>
<dbReference type="Proteomes" id="UP000238083">
    <property type="component" value="Unassembled WGS sequence"/>
</dbReference>
<dbReference type="FunFam" id="3.40.309.10:FF:000009">
    <property type="entry name" value="Aldehyde dehydrogenase A"/>
    <property type="match status" value="1"/>
</dbReference>
<evidence type="ECO:0000259" key="6">
    <source>
        <dbReference type="Pfam" id="PF00171"/>
    </source>
</evidence>
<dbReference type="PROSITE" id="PS00687">
    <property type="entry name" value="ALDEHYDE_DEHYDR_GLU"/>
    <property type="match status" value="1"/>
</dbReference>
<dbReference type="InterPro" id="IPR016160">
    <property type="entry name" value="Ald_DH_CS_CYS"/>
</dbReference>
<dbReference type="OrthoDB" id="6882680at2"/>
<evidence type="ECO:0000256" key="1">
    <source>
        <dbReference type="ARBA" id="ARBA00009986"/>
    </source>
</evidence>
<sequence length="501" mass="53016">MTITTRSGVTDLFEDDGIFAPSIWTGRIFDGQWVSPRGGELEVTETATGALLATVGLANAEDVLAATRRAAQAQPAWADTPVEERAAVLRRAAGLLEQHRAKLSDWDMREKGGTSANVGFEFQAGIAELHHAAAILTEPAGQVLSPAARGELWLARRVPVGVVGVITPWNMPLVLALRSVAPALALGNAVVLKPDLQTPVLGGVVIAQVLAEAGLPEGLLHVLPGGADAGEALVTAPEPRLITFTGSTAVGRHVGELASRHLKKVSLELGGKSPFIVLDDADLDAASSAGAFGSFFHQGQICMGSGRHIVQRSIADDYIEILTARAKRLEVGDPFRTGAPIGPVINSKQVDRVQSIVTDSVSAGARLATGGTHDGLFYAPTVLVDVQPGTRAYEEEIFGPVAPVVIAEDDEDAIRIANDTQYGLSGSVYTSSFERGWAIANRIRSGMIHINDQTIADFATIPMGGMGASGNGSRFGSTTNWDEFTEWQWITYRPTQTAYPF</sequence>
<dbReference type="Gene3D" id="3.40.605.10">
    <property type="entry name" value="Aldehyde Dehydrogenase, Chain A, domain 1"/>
    <property type="match status" value="1"/>
</dbReference>
<dbReference type="PANTHER" id="PTHR42986">
    <property type="entry name" value="BENZALDEHYDE DEHYDROGENASE YFMT"/>
    <property type="match status" value="1"/>
</dbReference>
<dbReference type="PANTHER" id="PTHR42986:SF1">
    <property type="entry name" value="BENZALDEHYDE DEHYDROGENASE YFMT"/>
    <property type="match status" value="1"/>
</dbReference>
<organism evidence="7 8">
    <name type="scientific">Kineococcus rhizosphaerae</name>
    <dbReference type="NCBI Taxonomy" id="559628"/>
    <lineage>
        <taxon>Bacteria</taxon>
        <taxon>Bacillati</taxon>
        <taxon>Actinomycetota</taxon>
        <taxon>Actinomycetes</taxon>
        <taxon>Kineosporiales</taxon>
        <taxon>Kineosporiaceae</taxon>
        <taxon>Kineococcus</taxon>
    </lineage>
</organism>
<dbReference type="EMBL" id="PVZF01000001">
    <property type="protein sequence ID" value="PRY18287.1"/>
    <property type="molecule type" value="Genomic_DNA"/>
</dbReference>
<evidence type="ECO:0000256" key="5">
    <source>
        <dbReference type="RuleBase" id="RU003345"/>
    </source>
</evidence>
<dbReference type="CDD" id="cd07152">
    <property type="entry name" value="ALDH_BenzADH"/>
    <property type="match status" value="1"/>
</dbReference>
<evidence type="ECO:0000256" key="2">
    <source>
        <dbReference type="ARBA" id="ARBA00023002"/>
    </source>
</evidence>
<dbReference type="AlphaFoldDB" id="A0A2T0RAW1"/>
<dbReference type="SUPFAM" id="SSF53720">
    <property type="entry name" value="ALDH-like"/>
    <property type="match status" value="1"/>
</dbReference>
<dbReference type="GO" id="GO:0016620">
    <property type="term" value="F:oxidoreductase activity, acting on the aldehyde or oxo group of donors, NAD or NADP as acceptor"/>
    <property type="evidence" value="ECO:0007669"/>
    <property type="project" value="InterPro"/>
</dbReference>
<dbReference type="FunFam" id="3.40.605.10:FF:000007">
    <property type="entry name" value="NAD/NADP-dependent betaine aldehyde dehydrogenase"/>
    <property type="match status" value="1"/>
</dbReference>
<name>A0A2T0RAW1_9ACTN</name>
<evidence type="ECO:0000256" key="4">
    <source>
        <dbReference type="PROSITE-ProRule" id="PRU10007"/>
    </source>
</evidence>
<reference evidence="7 8" key="1">
    <citation type="submission" date="2018-03" db="EMBL/GenBank/DDBJ databases">
        <title>Genomic Encyclopedia of Archaeal and Bacterial Type Strains, Phase II (KMG-II): from individual species to whole genera.</title>
        <authorList>
            <person name="Goeker M."/>
        </authorList>
    </citation>
    <scope>NUCLEOTIDE SEQUENCE [LARGE SCALE GENOMIC DNA]</scope>
    <source>
        <strain evidence="7 8">DSM 19711</strain>
    </source>
</reference>
<comment type="similarity">
    <text evidence="1 5">Belongs to the aldehyde dehydrogenase family.</text>
</comment>
<comment type="caution">
    <text evidence="7">The sequence shown here is derived from an EMBL/GenBank/DDBJ whole genome shotgun (WGS) entry which is preliminary data.</text>
</comment>
<evidence type="ECO:0000313" key="8">
    <source>
        <dbReference type="Proteomes" id="UP000238083"/>
    </source>
</evidence>
<dbReference type="Gene3D" id="3.40.309.10">
    <property type="entry name" value="Aldehyde Dehydrogenase, Chain A, domain 2"/>
    <property type="match status" value="1"/>
</dbReference>
<evidence type="ECO:0000256" key="3">
    <source>
        <dbReference type="ARBA" id="ARBA00023027"/>
    </source>
</evidence>
<feature type="domain" description="Aldehyde dehydrogenase" evidence="6">
    <location>
        <begin position="33"/>
        <end position="490"/>
    </location>
</feature>
<keyword evidence="8" id="KW-1185">Reference proteome</keyword>
<feature type="active site" evidence="4">
    <location>
        <position position="268"/>
    </location>
</feature>
<dbReference type="InterPro" id="IPR015590">
    <property type="entry name" value="Aldehyde_DH_dom"/>
</dbReference>
<dbReference type="Pfam" id="PF00171">
    <property type="entry name" value="Aldedh"/>
    <property type="match status" value="1"/>
</dbReference>
<dbReference type="RefSeq" id="WP_106206661.1">
    <property type="nucleotide sequence ID" value="NZ_PVZF01000001.1"/>
</dbReference>
<dbReference type="InterPro" id="IPR016162">
    <property type="entry name" value="Ald_DH_N"/>
</dbReference>
<keyword evidence="3" id="KW-0520">NAD</keyword>
<dbReference type="PROSITE" id="PS00070">
    <property type="entry name" value="ALDEHYDE_DEHYDR_CYS"/>
    <property type="match status" value="1"/>
</dbReference>